<organism evidence="1 2">
    <name type="scientific">Pangasius djambal</name>
    <dbReference type="NCBI Taxonomy" id="1691987"/>
    <lineage>
        <taxon>Eukaryota</taxon>
        <taxon>Metazoa</taxon>
        <taxon>Chordata</taxon>
        <taxon>Craniata</taxon>
        <taxon>Vertebrata</taxon>
        <taxon>Euteleostomi</taxon>
        <taxon>Actinopterygii</taxon>
        <taxon>Neopterygii</taxon>
        <taxon>Teleostei</taxon>
        <taxon>Ostariophysi</taxon>
        <taxon>Siluriformes</taxon>
        <taxon>Pangasiidae</taxon>
        <taxon>Pangasius</taxon>
    </lineage>
</organism>
<proteinExistence type="predicted"/>
<gene>
    <name evidence="1" type="ORF">PDJAM_G00190230</name>
</gene>
<reference evidence="1" key="1">
    <citation type="submission" date="2020-02" db="EMBL/GenBank/DDBJ databases">
        <title>Genome sequencing of the panga catfish, Pangasius djambal.</title>
        <authorList>
            <person name="Wen M."/>
            <person name="Zahm M."/>
            <person name="Roques C."/>
            <person name="Cabau C."/>
            <person name="Klopp C."/>
            <person name="Donnadieu C."/>
            <person name="Jouanno E."/>
            <person name="Avarre J.-C."/>
            <person name="Campet M."/>
            <person name="Ha T."/>
            <person name="Dugue R."/>
            <person name="Lampietro C."/>
            <person name="Louis A."/>
            <person name="Herpin A."/>
            <person name="Echchiki A."/>
            <person name="Berthelot C."/>
            <person name="Parey E."/>
            <person name="Roest-Crollius H."/>
            <person name="Braasch I."/>
            <person name="Postlethwait J.H."/>
            <person name="Bobe J."/>
            <person name="Montfort J."/>
            <person name="Bouchez O."/>
            <person name="Begum T."/>
            <person name="Schartl M."/>
            <person name="Gustiano R."/>
            <person name="Guiguen Y."/>
        </authorList>
    </citation>
    <scope>NUCLEOTIDE SEQUENCE</scope>
    <source>
        <strain evidence="1">Pdj_M5554</strain>
    </source>
</reference>
<evidence type="ECO:0000313" key="2">
    <source>
        <dbReference type="Proteomes" id="UP000830395"/>
    </source>
</evidence>
<sequence length="126" mass="13945">MFLKVVAPLLAVFLAVASAGLLGGPMDVDVNREDVQDALRFAVAHYNKASNDAFVNQVSRVIKAQTQVVSGLNYIFTVEMVRTSCRKGGVEKECTVHSDPRPHECRLKVWNQPWTGTIKVIENTCQ</sequence>
<accession>A0ACC5Y5K7</accession>
<evidence type="ECO:0000313" key="1">
    <source>
        <dbReference type="EMBL" id="MCJ8730971.1"/>
    </source>
</evidence>
<keyword evidence="2" id="KW-1185">Reference proteome</keyword>
<name>A0ACC5Y5K7_9TELE</name>
<comment type="caution">
    <text evidence="1">The sequence shown here is derived from an EMBL/GenBank/DDBJ whole genome shotgun (WGS) entry which is preliminary data.</text>
</comment>
<dbReference type="Proteomes" id="UP000830395">
    <property type="component" value="Chromosome 3"/>
</dbReference>
<protein>
    <submittedName>
        <fullName evidence="1">Uncharacterized protein</fullName>
    </submittedName>
</protein>
<dbReference type="EMBL" id="CM040977">
    <property type="protein sequence ID" value="MCJ8730971.1"/>
    <property type="molecule type" value="Genomic_DNA"/>
</dbReference>